<dbReference type="GO" id="GO:0016020">
    <property type="term" value="C:membrane"/>
    <property type="evidence" value="ECO:0007669"/>
    <property type="project" value="TreeGrafter"/>
</dbReference>
<accession>W2CSM6</accession>
<evidence type="ECO:0000313" key="2">
    <source>
        <dbReference type="EMBL" id="ETK10135.1"/>
    </source>
</evidence>
<sequence length="193" mass="22841">MISDSILWNSFLFYYFPNQLPVFLCGVILFFLIFTPKEQLKISPIVLLIISLIILFDLCTKKPIIFYHIQFGLAFVLMGYMLSLKPYSLLVNRFTRYVGKVSFGIYFTHFAVLHYLESWCQETWGRILGGHWCIQYINKWGGAFLFEYCIVLLISLAVSSLLYYWIEVPCQRLGAQIIRKRIDRYNRNIKEDN</sequence>
<dbReference type="AlphaFoldDB" id="W2CSM6"/>
<feature type="transmembrane region" description="Helical" evidence="1">
    <location>
        <begin position="40"/>
        <end position="58"/>
    </location>
</feature>
<organism evidence="2 3">
    <name type="scientific">Tannerella sp. oral taxon BU063 isolate Cell 1/3</name>
    <dbReference type="NCBI Taxonomy" id="1411022"/>
    <lineage>
        <taxon>Bacteria</taxon>
        <taxon>Pseudomonadati</taxon>
        <taxon>Bacteroidota</taxon>
        <taxon>Bacteroidia</taxon>
        <taxon>Bacteroidales</taxon>
        <taxon>Tannerellaceae</taxon>
        <taxon>Tannerella</taxon>
    </lineage>
</organism>
<dbReference type="EMBL" id="AYYE01000604">
    <property type="protein sequence ID" value="ETK10135.1"/>
    <property type="molecule type" value="Genomic_DNA"/>
</dbReference>
<dbReference type="PANTHER" id="PTHR23028:SF53">
    <property type="entry name" value="ACYL_TRANSF_3 DOMAIN-CONTAINING PROTEIN"/>
    <property type="match status" value="1"/>
</dbReference>
<reference evidence="2 3" key="1">
    <citation type="submission" date="2013-11" db="EMBL/GenBank/DDBJ databases">
        <title>Single cell genomics of uncultured Tannerella BU063 (oral taxon 286).</title>
        <authorList>
            <person name="Beall C.J."/>
            <person name="Campbell A.G."/>
            <person name="Griffen A.L."/>
            <person name="Podar M."/>
            <person name="Leys E.J."/>
        </authorList>
    </citation>
    <scope>NUCLEOTIDE SEQUENCE [LARGE SCALE GENOMIC DNA]</scope>
    <source>
        <strain evidence="2">Cell 1/3</strain>
    </source>
</reference>
<dbReference type="InterPro" id="IPR050879">
    <property type="entry name" value="Acyltransferase_3"/>
</dbReference>
<evidence type="ECO:0000256" key="1">
    <source>
        <dbReference type="SAM" id="Phobius"/>
    </source>
</evidence>
<dbReference type="PANTHER" id="PTHR23028">
    <property type="entry name" value="ACETYLTRANSFERASE"/>
    <property type="match status" value="1"/>
</dbReference>
<evidence type="ECO:0000313" key="3">
    <source>
        <dbReference type="Proteomes" id="UP000034982"/>
    </source>
</evidence>
<protein>
    <recommendedName>
        <fullName evidence="4">Acyltransferase 3 domain-containing protein</fullName>
    </recommendedName>
</protein>
<feature type="non-terminal residue" evidence="2">
    <location>
        <position position="193"/>
    </location>
</feature>
<gene>
    <name evidence="2" type="ORF">T230_03110</name>
</gene>
<keyword evidence="1" id="KW-0812">Transmembrane</keyword>
<evidence type="ECO:0008006" key="4">
    <source>
        <dbReference type="Google" id="ProtNLM"/>
    </source>
</evidence>
<keyword evidence="1" id="KW-1133">Transmembrane helix</keyword>
<name>W2CSM6_9BACT</name>
<keyword evidence="1" id="KW-0472">Membrane</keyword>
<dbReference type="GO" id="GO:0000271">
    <property type="term" value="P:polysaccharide biosynthetic process"/>
    <property type="evidence" value="ECO:0007669"/>
    <property type="project" value="TreeGrafter"/>
</dbReference>
<dbReference type="Proteomes" id="UP000034982">
    <property type="component" value="Unassembled WGS sequence"/>
</dbReference>
<feature type="transmembrane region" description="Helical" evidence="1">
    <location>
        <begin position="145"/>
        <end position="166"/>
    </location>
</feature>
<comment type="caution">
    <text evidence="2">The sequence shown here is derived from an EMBL/GenBank/DDBJ whole genome shotgun (WGS) entry which is preliminary data.</text>
</comment>
<feature type="transmembrane region" description="Helical" evidence="1">
    <location>
        <begin position="64"/>
        <end position="82"/>
    </location>
</feature>
<feature type="transmembrane region" description="Helical" evidence="1">
    <location>
        <begin position="12"/>
        <end position="33"/>
    </location>
</feature>
<proteinExistence type="predicted"/>
<feature type="transmembrane region" description="Helical" evidence="1">
    <location>
        <begin position="94"/>
        <end position="116"/>
    </location>
</feature>